<organism evidence="1">
    <name type="scientific">marine sediment metagenome</name>
    <dbReference type="NCBI Taxonomy" id="412755"/>
    <lineage>
        <taxon>unclassified sequences</taxon>
        <taxon>metagenomes</taxon>
        <taxon>ecological metagenomes</taxon>
    </lineage>
</organism>
<comment type="caution">
    <text evidence="1">The sequence shown here is derived from an EMBL/GenBank/DDBJ whole genome shotgun (WGS) entry which is preliminary data.</text>
</comment>
<dbReference type="AlphaFoldDB" id="X1QS66"/>
<gene>
    <name evidence="1" type="ORF">S06H3_58878</name>
</gene>
<accession>X1QS66</accession>
<name>X1QS66_9ZZZZ</name>
<dbReference type="EMBL" id="BARV01038169">
    <property type="protein sequence ID" value="GAI57646.1"/>
    <property type="molecule type" value="Genomic_DNA"/>
</dbReference>
<sequence>MQQWLIEAIREDFSKDGQLYRLRGNSEYFHEKYGTSNPH</sequence>
<feature type="non-terminal residue" evidence="1">
    <location>
        <position position="39"/>
    </location>
</feature>
<proteinExistence type="predicted"/>
<protein>
    <submittedName>
        <fullName evidence="1">Uncharacterized protein</fullName>
    </submittedName>
</protein>
<evidence type="ECO:0000313" key="1">
    <source>
        <dbReference type="EMBL" id="GAI57646.1"/>
    </source>
</evidence>
<reference evidence="1" key="1">
    <citation type="journal article" date="2014" name="Front. Microbiol.">
        <title>High frequency of phylogenetically diverse reductive dehalogenase-homologous genes in deep subseafloor sedimentary metagenomes.</title>
        <authorList>
            <person name="Kawai M."/>
            <person name="Futagami T."/>
            <person name="Toyoda A."/>
            <person name="Takaki Y."/>
            <person name="Nishi S."/>
            <person name="Hori S."/>
            <person name="Arai W."/>
            <person name="Tsubouchi T."/>
            <person name="Morono Y."/>
            <person name="Uchiyama I."/>
            <person name="Ito T."/>
            <person name="Fujiyama A."/>
            <person name="Inagaki F."/>
            <person name="Takami H."/>
        </authorList>
    </citation>
    <scope>NUCLEOTIDE SEQUENCE</scope>
    <source>
        <strain evidence="1">Expedition CK06-06</strain>
    </source>
</reference>